<feature type="compositionally biased region" description="Basic and acidic residues" evidence="8">
    <location>
        <begin position="1758"/>
        <end position="1771"/>
    </location>
</feature>
<dbReference type="Gene3D" id="1.20.5.1160">
    <property type="entry name" value="Vasodilator-stimulated phosphoprotein"/>
    <property type="match status" value="1"/>
</dbReference>
<dbReference type="SUPFAM" id="SSF52540">
    <property type="entry name" value="P-loop containing nucleoside triphosphate hydrolases"/>
    <property type="match status" value="1"/>
</dbReference>
<feature type="non-terminal residue" evidence="10">
    <location>
        <position position="1"/>
    </location>
</feature>
<feature type="compositionally biased region" description="Low complexity" evidence="8">
    <location>
        <begin position="462"/>
        <end position="482"/>
    </location>
</feature>
<keyword evidence="2" id="KW-0963">Cytoplasm</keyword>
<dbReference type="Gene3D" id="3.40.850.10">
    <property type="entry name" value="Kinesin motor domain"/>
    <property type="match status" value="1"/>
</dbReference>
<feature type="compositionally biased region" description="Basic and acidic residues" evidence="8">
    <location>
        <begin position="1607"/>
        <end position="1616"/>
    </location>
</feature>
<dbReference type="GO" id="GO:0051231">
    <property type="term" value="P:spindle elongation"/>
    <property type="evidence" value="ECO:0007669"/>
    <property type="project" value="TreeGrafter"/>
</dbReference>
<dbReference type="EMBL" id="JAEPQZ010000002">
    <property type="protein sequence ID" value="KAG2184965.1"/>
    <property type="molecule type" value="Genomic_DNA"/>
</dbReference>
<dbReference type="PRINTS" id="PR00380">
    <property type="entry name" value="KINESINHEAVY"/>
</dbReference>
<dbReference type="InterPro" id="IPR036961">
    <property type="entry name" value="Kinesin_motor_dom_sf"/>
</dbReference>
<keyword evidence="4 6" id="KW-0067">ATP-binding</keyword>
<dbReference type="InterPro" id="IPR027417">
    <property type="entry name" value="P-loop_NTPase"/>
</dbReference>
<dbReference type="Proteomes" id="UP000654370">
    <property type="component" value="Unassembled WGS sequence"/>
</dbReference>
<evidence type="ECO:0000313" key="11">
    <source>
        <dbReference type="Proteomes" id="UP000654370"/>
    </source>
</evidence>
<feature type="compositionally biased region" description="Polar residues" evidence="8">
    <location>
        <begin position="760"/>
        <end position="772"/>
    </location>
</feature>
<keyword evidence="11" id="KW-1185">Reference proteome</keyword>
<evidence type="ECO:0000256" key="2">
    <source>
        <dbReference type="ARBA" id="ARBA00022490"/>
    </source>
</evidence>
<dbReference type="PANTHER" id="PTHR47969">
    <property type="entry name" value="CHROMOSOME-ASSOCIATED KINESIN KIF4A-RELATED"/>
    <property type="match status" value="1"/>
</dbReference>
<evidence type="ECO:0000313" key="10">
    <source>
        <dbReference type="EMBL" id="KAG2184965.1"/>
    </source>
</evidence>
<evidence type="ECO:0000256" key="8">
    <source>
        <dbReference type="SAM" id="MobiDB-lite"/>
    </source>
</evidence>
<accession>A0A8H7Q448</accession>
<dbReference type="PROSITE" id="PS00411">
    <property type="entry name" value="KINESIN_MOTOR_1"/>
    <property type="match status" value="1"/>
</dbReference>
<feature type="coiled-coil region" evidence="7">
    <location>
        <begin position="874"/>
        <end position="908"/>
    </location>
</feature>
<dbReference type="GO" id="GO:0005875">
    <property type="term" value="C:microtubule associated complex"/>
    <property type="evidence" value="ECO:0007669"/>
    <property type="project" value="TreeGrafter"/>
</dbReference>
<dbReference type="InterPro" id="IPR001752">
    <property type="entry name" value="Kinesin_motor_dom"/>
</dbReference>
<feature type="region of interest" description="Disordered" evidence="8">
    <location>
        <begin position="1590"/>
        <end position="1623"/>
    </location>
</feature>
<dbReference type="SMART" id="SM00129">
    <property type="entry name" value="KISc"/>
    <property type="match status" value="1"/>
</dbReference>
<dbReference type="InterPro" id="IPR027640">
    <property type="entry name" value="Kinesin-like_fam"/>
</dbReference>
<comment type="caution">
    <text evidence="10">The sequence shown here is derived from an EMBL/GenBank/DDBJ whole genome shotgun (WGS) entry which is preliminary data.</text>
</comment>
<dbReference type="GO" id="GO:0007018">
    <property type="term" value="P:microtubule-based movement"/>
    <property type="evidence" value="ECO:0007669"/>
    <property type="project" value="InterPro"/>
</dbReference>
<dbReference type="GO" id="GO:0008017">
    <property type="term" value="F:microtubule binding"/>
    <property type="evidence" value="ECO:0007669"/>
    <property type="project" value="InterPro"/>
</dbReference>
<gene>
    <name evidence="10" type="ORF">INT43_000878</name>
</gene>
<evidence type="ECO:0000256" key="3">
    <source>
        <dbReference type="ARBA" id="ARBA00022741"/>
    </source>
</evidence>
<reference evidence="10" key="1">
    <citation type="submission" date="2020-12" db="EMBL/GenBank/DDBJ databases">
        <title>Metabolic potential, ecology and presence of endohyphal bacteria is reflected in genomic diversity of Mucoromycotina.</title>
        <authorList>
            <person name="Muszewska A."/>
            <person name="Okrasinska A."/>
            <person name="Steczkiewicz K."/>
            <person name="Drgas O."/>
            <person name="Orlowska M."/>
            <person name="Perlinska-Lenart U."/>
            <person name="Aleksandrzak-Piekarczyk T."/>
            <person name="Szatraj K."/>
            <person name="Zielenkiewicz U."/>
            <person name="Pilsyk S."/>
            <person name="Malc E."/>
            <person name="Mieczkowski P."/>
            <person name="Kruszewska J.S."/>
            <person name="Biernat P."/>
            <person name="Pawlowska J."/>
        </authorList>
    </citation>
    <scope>NUCLEOTIDE SEQUENCE</scope>
    <source>
        <strain evidence="10">WA0000067209</strain>
    </source>
</reference>
<evidence type="ECO:0000256" key="5">
    <source>
        <dbReference type="ARBA" id="ARBA00023054"/>
    </source>
</evidence>
<dbReference type="InterPro" id="IPR019821">
    <property type="entry name" value="Kinesin_motor_CS"/>
</dbReference>
<feature type="coiled-coil region" evidence="7">
    <location>
        <begin position="492"/>
        <end position="526"/>
    </location>
</feature>
<evidence type="ECO:0000256" key="1">
    <source>
        <dbReference type="ARBA" id="ARBA00004496"/>
    </source>
</evidence>
<proteinExistence type="inferred from homology"/>
<feature type="region of interest" description="Disordered" evidence="8">
    <location>
        <begin position="1639"/>
        <end position="1700"/>
    </location>
</feature>
<evidence type="ECO:0000256" key="4">
    <source>
        <dbReference type="ARBA" id="ARBA00022840"/>
    </source>
</evidence>
<dbReference type="Pfam" id="PF00225">
    <property type="entry name" value="Kinesin"/>
    <property type="match status" value="2"/>
</dbReference>
<keyword evidence="3 6" id="KW-0547">Nucleotide-binding</keyword>
<dbReference type="GO" id="GO:0005737">
    <property type="term" value="C:cytoplasm"/>
    <property type="evidence" value="ECO:0007669"/>
    <property type="project" value="UniProtKB-SubCell"/>
</dbReference>
<feature type="region of interest" description="Disordered" evidence="8">
    <location>
        <begin position="459"/>
        <end position="485"/>
    </location>
</feature>
<feature type="compositionally biased region" description="Pro residues" evidence="8">
    <location>
        <begin position="1649"/>
        <end position="1683"/>
    </location>
</feature>
<organism evidence="10 11">
    <name type="scientific">Mortierella isabellina</name>
    <name type="common">Filamentous fungus</name>
    <name type="synonym">Umbelopsis isabellina</name>
    <dbReference type="NCBI Taxonomy" id="91625"/>
    <lineage>
        <taxon>Eukaryota</taxon>
        <taxon>Fungi</taxon>
        <taxon>Fungi incertae sedis</taxon>
        <taxon>Mucoromycota</taxon>
        <taxon>Mucoromycotina</taxon>
        <taxon>Umbelopsidomycetes</taxon>
        <taxon>Umbelopsidales</taxon>
        <taxon>Umbelopsidaceae</taxon>
        <taxon>Umbelopsis</taxon>
    </lineage>
</organism>
<dbReference type="GO" id="GO:0007052">
    <property type="term" value="P:mitotic spindle organization"/>
    <property type="evidence" value="ECO:0007669"/>
    <property type="project" value="TreeGrafter"/>
</dbReference>
<evidence type="ECO:0000256" key="7">
    <source>
        <dbReference type="SAM" id="Coils"/>
    </source>
</evidence>
<dbReference type="GO" id="GO:0003777">
    <property type="term" value="F:microtubule motor activity"/>
    <property type="evidence" value="ECO:0007669"/>
    <property type="project" value="InterPro"/>
</dbReference>
<keyword evidence="5 7" id="KW-0175">Coiled coil</keyword>
<feature type="region of interest" description="Disordered" evidence="8">
    <location>
        <begin position="757"/>
        <end position="783"/>
    </location>
</feature>
<feature type="compositionally biased region" description="Low complexity" evidence="8">
    <location>
        <begin position="275"/>
        <end position="291"/>
    </location>
</feature>
<keyword evidence="6" id="KW-0505">Motor protein</keyword>
<name>A0A8H7Q448_MORIS</name>
<comment type="similarity">
    <text evidence="6">Belongs to the TRAFAC class myosin-kinesin ATPase superfamily. Kinesin family.</text>
</comment>
<dbReference type="GO" id="GO:0005524">
    <property type="term" value="F:ATP binding"/>
    <property type="evidence" value="ECO:0007669"/>
    <property type="project" value="UniProtKB-UniRule"/>
</dbReference>
<evidence type="ECO:0000256" key="6">
    <source>
        <dbReference type="PROSITE-ProRule" id="PRU00283"/>
    </source>
</evidence>
<feature type="region of interest" description="Disordered" evidence="8">
    <location>
        <begin position="267"/>
        <end position="291"/>
    </location>
</feature>
<dbReference type="PANTHER" id="PTHR47969:SF15">
    <property type="entry name" value="CHROMOSOME-ASSOCIATED KINESIN KIF4A-RELATED"/>
    <property type="match status" value="1"/>
</dbReference>
<feature type="domain" description="Kinesin motor" evidence="9">
    <location>
        <begin position="1"/>
        <end position="428"/>
    </location>
</feature>
<evidence type="ECO:0000259" key="9">
    <source>
        <dbReference type="PROSITE" id="PS50067"/>
    </source>
</evidence>
<feature type="coiled-coil region" evidence="7">
    <location>
        <begin position="1407"/>
        <end position="1554"/>
    </location>
</feature>
<dbReference type="PROSITE" id="PS50067">
    <property type="entry name" value="KINESIN_MOTOR_2"/>
    <property type="match status" value="1"/>
</dbReference>
<comment type="subcellular location">
    <subcellularLocation>
        <location evidence="1">Cytoplasm</location>
    </subcellularLocation>
</comment>
<feature type="coiled-coil region" evidence="7">
    <location>
        <begin position="1210"/>
        <end position="1359"/>
    </location>
</feature>
<feature type="compositionally biased region" description="Polar residues" evidence="8">
    <location>
        <begin position="1590"/>
        <end position="1603"/>
    </location>
</feature>
<feature type="region of interest" description="Disordered" evidence="8">
    <location>
        <begin position="1758"/>
        <end position="1777"/>
    </location>
</feature>
<protein>
    <recommendedName>
        <fullName evidence="9">Kinesin motor domain-containing protein</fullName>
    </recommendedName>
</protein>
<feature type="coiled-coil region" evidence="7">
    <location>
        <begin position="934"/>
        <end position="992"/>
    </location>
</feature>
<feature type="binding site" evidence="6">
    <location>
        <begin position="83"/>
        <end position="90"/>
    </location>
    <ligand>
        <name>ATP</name>
        <dbReference type="ChEBI" id="CHEBI:30616"/>
    </ligand>
</feature>
<sequence length="1843" mass="206160">LRIRPLTSRDKSLPRFSALDESDVLKVNENSVTIIEKSQKPKAFTFDCIFDASSTQQQVFDQVGCRLVDRMLNGYNATILAYGQTSSGKTYTMGTEKMSDTSQASDDGLIPRAVSYLFEKLQTEDVSRSSQPLGSAIPSFTRKASASKLRPVSTIAPATPVPETRGRKHTIKVSFIEIYNEELIDLLNDAPPEARPAITAREDAKGQIVLHGVTELTASNLDQVLKYLEQGTRNRATESTDMNEKSSRSHAIFTVILRQEKWVASSKSASTNPRSSVIEPPRSASSSSYSSRQPLNVRALIGQMEQKAVPSAQPEGEMITLQSKFHFVDLAGSERLKRTAAEGDRRKEGININAGLLALGNVISVLGDPARKKIGTHIPYRDSKLTRLLQDSLGGNSATLMIACVSPAEYDVVETANTIKYANRARNIKNKIEKNSIEEWMQTEDVAVLRSIIAKLKKKEGSTTPSASNSTSSSSTSSSPTNIKEASDSVIVGELEQKVEALKKQLAVSQEEKAVTQKELQKMRELAATDEVEKGKNRERRSDQINTIVKKRASLHINESDDFQHLVEPVIEEYEITVSKLENELSMARAALTVANDRIEEQHENLKTLHTKVDEQDIAIADLQSTVQKMADKELQSENYIHGLEDKLGKAADDASRDQSLLDGFKIQIAKLKEMDAGTEQYIDELEHRLSNSEVAKINLKKGLENMETRYKLAIASSQSSDNSASTELAREIEERDAAYSILKKEKEDLEQQLHELQLNSSSRPQSTSDGQWTPRASEDEFNLGTDEALDASETDDKPMSEISLDALQRMHTELKTAHDQVLDDLTKRTTQYNDALTEIQALKNVVPHKPDDAVLDAESERDSGITITDNLDIAEVERERDELKQQVELLQIKIQELEADVSGMCEKEVDRVTVHMKELEELKSILSATKMDLTSTNEQLVALQLACKDHERQQGDLAQHIEALQSKELAINELQSSIGNKESLISELQTKVTSHLEELSAATSKLHEFVLLRSQHTELQSKHEQALLQSSTLEEEHRSLALDTMRLQNAHDSAQASVELLKKEVDQMHELQANKAQDLEAAQKTIEELKLQMSEYEQGTQMTLVARLEELEKVKLDLQAVTLVEEKQDAMIQGLESQVNEMSERAVEMRKHLLEREQAIETLETGLASKTNEVNIMRIEVETVRRDLVDIHKERRQLYLVISQMESSLRKQDDKSDKTRENLEDLKRQYELQADDLEVKRQSLESLESEKQELAKSLRTIIDRASAGDEVSAALERQLEFSNKDLAEKAFIIEQHERTIDQLKAEQITVSNLIADLEKNSILLEQCSHRNEEITTSLQAANEKYQALDAEHKALVADMAEKTAHNERLEGVNSVLQMTVEGLELQVSLSSADEESEVQEKVRILNESHRQSEKEMQDRLDRAMKDVNELKSHLAKQEQSVNELTASVHGLQIQLEDAIESKLQLNSKITSLQARIDELLQEQAVAQLAIKSRQPQHGSDSEQLVEENSELIGRISELELEIKLEREKSLIESKTLQTEIEKLSVANDQLEHEMEQLVPQATMNFVNKRSSIASNVSLSALMQTMTNASKASKLDSSQQGKLSSVPEDHLSRDFDSDNELSSKRNSIISVASSSRGSVLSTASVLPPRSAPPSIGLPPIPGTIPAPPSTPPNAPLPPRPTSPPVSVRRNGSDNSSVNGSINSTILQTASISTADQFEKTVRALQRKLNVSENDVKAHQDVINKLEIQLTRAEASVRENRKQLDSMNREKSSATSELDNLRAEVSNLRTKIQKAEEIKAEERAALQKQLDSERRYKEKAERARVILENRMEELMSKKNKFICF</sequence>
<feature type="coiled-coil region" evidence="7">
    <location>
        <begin position="1073"/>
        <end position="1100"/>
    </location>
</feature>
<dbReference type="OrthoDB" id="3176171at2759"/>
<feature type="coiled-coil region" evidence="7">
    <location>
        <begin position="571"/>
        <end position="616"/>
    </location>
</feature>